<dbReference type="Pfam" id="PF14714">
    <property type="entry name" value="KH_dom-like"/>
    <property type="match status" value="1"/>
</dbReference>
<evidence type="ECO:0000259" key="12">
    <source>
        <dbReference type="PROSITE" id="PS51712"/>
    </source>
</evidence>
<feature type="binding site" evidence="8">
    <location>
        <begin position="123"/>
        <end position="126"/>
    </location>
    <ligand>
        <name>GTP</name>
        <dbReference type="ChEBI" id="CHEBI:37565"/>
        <label>1</label>
    </ligand>
</feature>
<keyword evidence="6 8" id="KW-0342">GTP-binding</keyword>
<dbReference type="FunFam" id="3.40.50.300:FF:000040">
    <property type="entry name" value="GTPase Der"/>
    <property type="match status" value="1"/>
</dbReference>
<proteinExistence type="inferred from homology"/>
<dbReference type="PANTHER" id="PTHR43834:SF6">
    <property type="entry name" value="GTPASE DER"/>
    <property type="match status" value="1"/>
</dbReference>
<evidence type="ECO:0000256" key="9">
    <source>
        <dbReference type="PROSITE-ProRule" id="PRU01049"/>
    </source>
</evidence>
<comment type="subunit">
    <text evidence="8">Associates with the 50S ribosomal subunit.</text>
</comment>
<feature type="binding site" evidence="8">
    <location>
        <begin position="185"/>
        <end position="192"/>
    </location>
    <ligand>
        <name>GTP</name>
        <dbReference type="ChEBI" id="CHEBI:37565"/>
        <label>2</label>
    </ligand>
</feature>
<feature type="binding site" evidence="8">
    <location>
        <begin position="232"/>
        <end position="236"/>
    </location>
    <ligand>
        <name>GTP</name>
        <dbReference type="ChEBI" id="CHEBI:37565"/>
        <label>2</label>
    </ligand>
</feature>
<reference evidence="13 14" key="1">
    <citation type="journal article" date="2014" name="Genome Announc.">
        <title>Draft Genome Sequence of Moraxella bovoculi Strain 237T (ATCC BAA-1259T) Isolated from a Calf with Infectious Bovine Keratoconjunctivitis.</title>
        <authorList>
            <person name="Calcutt M.J."/>
            <person name="Foecking M.F."/>
            <person name="Martin N.T."/>
            <person name="Mhlanga-Mutangadura T."/>
            <person name="Reilly T.J."/>
        </authorList>
    </citation>
    <scope>NUCLEOTIDE SEQUENCE [LARGE SCALE GENOMIC DNA]</scope>
    <source>
        <strain evidence="13 14">237</strain>
    </source>
</reference>
<dbReference type="RefSeq" id="WP_036366319.1">
    <property type="nucleotide sequence ID" value="NZ_AOMT01000026.1"/>
</dbReference>
<comment type="function">
    <text evidence="8 10">GTPase that plays an essential role in the late steps of ribosome biogenesis.</text>
</comment>
<dbReference type="FunFam" id="3.30.300.20:FF:000004">
    <property type="entry name" value="GTPase Der"/>
    <property type="match status" value="1"/>
</dbReference>
<evidence type="ECO:0000313" key="14">
    <source>
        <dbReference type="Proteomes" id="UP000035860"/>
    </source>
</evidence>
<keyword evidence="5 8" id="KW-0547">Nucleotide-binding</keyword>
<dbReference type="NCBIfam" id="TIGR03594">
    <property type="entry name" value="GTPase_EngA"/>
    <property type="match status" value="1"/>
</dbReference>
<comment type="caution">
    <text evidence="13">The sequence shown here is derived from an EMBL/GenBank/DDBJ whole genome shotgun (WGS) entry which is preliminary data.</text>
</comment>
<feature type="binding site" evidence="8">
    <location>
        <begin position="58"/>
        <end position="62"/>
    </location>
    <ligand>
        <name>GTP</name>
        <dbReference type="ChEBI" id="CHEBI:37565"/>
        <label>1</label>
    </ligand>
</feature>
<dbReference type="InterPro" id="IPR015946">
    <property type="entry name" value="KH_dom-like_a/b"/>
</dbReference>
<name>A0A066UKS1_9GAMM</name>
<dbReference type="PANTHER" id="PTHR43834">
    <property type="entry name" value="GTPASE DER"/>
    <property type="match status" value="1"/>
</dbReference>
<evidence type="ECO:0000256" key="2">
    <source>
        <dbReference type="ARBA" id="ARBA00020953"/>
    </source>
</evidence>
<feature type="binding site" evidence="8">
    <location>
        <begin position="11"/>
        <end position="18"/>
    </location>
    <ligand>
        <name>GTP</name>
        <dbReference type="ChEBI" id="CHEBI:37565"/>
        <label>1</label>
    </ligand>
</feature>
<dbReference type="AlphaFoldDB" id="A0A066UKS1"/>
<gene>
    <name evidence="8" type="primary">der</name>
    <name evidence="13" type="ORF">MBO_07568</name>
</gene>
<dbReference type="InterPro" id="IPR016484">
    <property type="entry name" value="GTPase_Der"/>
</dbReference>
<feature type="compositionally biased region" description="Basic and acidic residues" evidence="11">
    <location>
        <begin position="460"/>
        <end position="471"/>
    </location>
</feature>
<comment type="similarity">
    <text evidence="1 8 9 10">Belongs to the TRAFAC class TrmE-Era-EngA-EngB-Septin-like GTPase superfamily. EngA (Der) GTPase family.</text>
</comment>
<dbReference type="GO" id="GO:0042254">
    <property type="term" value="P:ribosome biogenesis"/>
    <property type="evidence" value="ECO:0007669"/>
    <property type="project" value="UniProtKB-KW"/>
</dbReference>
<dbReference type="InterPro" id="IPR005225">
    <property type="entry name" value="Small_GTP-bd"/>
</dbReference>
<dbReference type="PIRSF" id="PIRSF006485">
    <property type="entry name" value="GTP-binding_EngA"/>
    <property type="match status" value="1"/>
</dbReference>
<dbReference type="SUPFAM" id="SSF52540">
    <property type="entry name" value="P-loop containing nucleoside triphosphate hydrolases"/>
    <property type="match status" value="2"/>
</dbReference>
<keyword evidence="3 8" id="KW-0690">Ribosome biogenesis</keyword>
<evidence type="ECO:0000256" key="1">
    <source>
        <dbReference type="ARBA" id="ARBA00008279"/>
    </source>
</evidence>
<organism evidence="13 14">
    <name type="scientific">Moraxella bovoculi 237</name>
    <dbReference type="NCBI Taxonomy" id="743974"/>
    <lineage>
        <taxon>Bacteria</taxon>
        <taxon>Pseudomonadati</taxon>
        <taxon>Pseudomonadota</taxon>
        <taxon>Gammaproteobacteria</taxon>
        <taxon>Moraxellales</taxon>
        <taxon>Moraxellaceae</taxon>
        <taxon>Moraxella</taxon>
    </lineage>
</organism>
<feature type="domain" description="EngA-type G" evidence="12">
    <location>
        <begin position="179"/>
        <end position="352"/>
    </location>
</feature>
<dbReference type="Gene3D" id="3.40.50.300">
    <property type="entry name" value="P-loop containing nucleotide triphosphate hydrolases"/>
    <property type="match status" value="2"/>
</dbReference>
<evidence type="ECO:0000256" key="5">
    <source>
        <dbReference type="ARBA" id="ARBA00022741"/>
    </source>
</evidence>
<accession>A0A066UKS1</accession>
<dbReference type="InterPro" id="IPR006073">
    <property type="entry name" value="GTP-bd"/>
</dbReference>
<dbReference type="CDD" id="cd01894">
    <property type="entry name" value="EngA1"/>
    <property type="match status" value="1"/>
</dbReference>
<evidence type="ECO:0000256" key="3">
    <source>
        <dbReference type="ARBA" id="ARBA00022517"/>
    </source>
</evidence>
<dbReference type="Proteomes" id="UP000035860">
    <property type="component" value="Unassembled WGS sequence"/>
</dbReference>
<dbReference type="EMBL" id="AOMT01000026">
    <property type="protein sequence ID" value="KDN24803.1"/>
    <property type="molecule type" value="Genomic_DNA"/>
</dbReference>
<dbReference type="Pfam" id="PF01926">
    <property type="entry name" value="MMR_HSR1"/>
    <property type="match status" value="2"/>
</dbReference>
<keyword evidence="14" id="KW-1185">Reference proteome</keyword>
<evidence type="ECO:0000256" key="8">
    <source>
        <dbReference type="HAMAP-Rule" id="MF_00195"/>
    </source>
</evidence>
<evidence type="ECO:0000256" key="6">
    <source>
        <dbReference type="ARBA" id="ARBA00023134"/>
    </source>
</evidence>
<dbReference type="PROSITE" id="PS51712">
    <property type="entry name" value="G_ENGA"/>
    <property type="match status" value="2"/>
</dbReference>
<evidence type="ECO:0000313" key="13">
    <source>
        <dbReference type="EMBL" id="KDN24803.1"/>
    </source>
</evidence>
<feature type="compositionally biased region" description="Basic residues" evidence="11">
    <location>
        <begin position="445"/>
        <end position="459"/>
    </location>
</feature>
<evidence type="ECO:0000256" key="11">
    <source>
        <dbReference type="SAM" id="MobiDB-lite"/>
    </source>
</evidence>
<evidence type="ECO:0000256" key="10">
    <source>
        <dbReference type="RuleBase" id="RU004481"/>
    </source>
</evidence>
<dbReference type="InterPro" id="IPR031166">
    <property type="entry name" value="G_ENGA"/>
</dbReference>
<evidence type="ECO:0000256" key="4">
    <source>
        <dbReference type="ARBA" id="ARBA00022737"/>
    </source>
</evidence>
<dbReference type="PRINTS" id="PR00326">
    <property type="entry name" value="GTP1OBG"/>
</dbReference>
<evidence type="ECO:0000256" key="7">
    <source>
        <dbReference type="ARBA" id="ARBA00032345"/>
    </source>
</evidence>
<feature type="region of interest" description="Disordered" evidence="11">
    <location>
        <begin position="437"/>
        <end position="471"/>
    </location>
</feature>
<dbReference type="Gene3D" id="3.30.300.20">
    <property type="match status" value="1"/>
</dbReference>
<dbReference type="InterPro" id="IPR032859">
    <property type="entry name" value="KH_dom-like"/>
</dbReference>
<dbReference type="NCBIfam" id="TIGR00231">
    <property type="entry name" value="small_GTP"/>
    <property type="match status" value="2"/>
</dbReference>
<dbReference type="GO" id="GO:0043022">
    <property type="term" value="F:ribosome binding"/>
    <property type="evidence" value="ECO:0007669"/>
    <property type="project" value="TreeGrafter"/>
</dbReference>
<dbReference type="InterPro" id="IPR027417">
    <property type="entry name" value="P-loop_NTPase"/>
</dbReference>
<protein>
    <recommendedName>
        <fullName evidence="2 8">GTPase Der</fullName>
    </recommendedName>
    <alternativeName>
        <fullName evidence="7 8">GTP-binding protein EngA</fullName>
    </alternativeName>
</protein>
<feature type="domain" description="EngA-type G" evidence="12">
    <location>
        <begin position="5"/>
        <end position="170"/>
    </location>
</feature>
<dbReference type="OrthoDB" id="9805918at2"/>
<dbReference type="eggNOG" id="COG1160">
    <property type="taxonomic scope" value="Bacteria"/>
</dbReference>
<dbReference type="GO" id="GO:0005525">
    <property type="term" value="F:GTP binding"/>
    <property type="evidence" value="ECO:0007669"/>
    <property type="project" value="UniProtKB-UniRule"/>
</dbReference>
<feature type="binding site" evidence="8">
    <location>
        <begin position="297"/>
        <end position="300"/>
    </location>
    <ligand>
        <name>GTP</name>
        <dbReference type="ChEBI" id="CHEBI:37565"/>
        <label>2</label>
    </ligand>
</feature>
<dbReference type="HAMAP" id="MF_00195">
    <property type="entry name" value="GTPase_Der"/>
    <property type="match status" value="1"/>
</dbReference>
<sequence length="471" mass="52394">MSIKPVVALIGRPNVGKSTLFNQLTKSRQALVADMAGLTRDRQYGDANFGNKSFIVVDTGGIGEADDGTGNIDDYMATQSYTAIHEADIVVFVVDARSGLIGADSEIARFLHTLGKPVYLVANKMDGVHEASSAEFFELGFGEPFPTAASHGKGVTNLLEVLTADMPEDEADDNDDDSLKLAIIGRPNVGKSTLVNRLLGEERVVVFDMPGTTRDSIYIPFEREGRKYTLIDTAGVRRRGRIDEKVEKFSVVKTLQAIKDANVVVVVVDAKEGIVDQDLHMLGYALDAGRAIVIAINKWDGLSQDQKDYVKLEIDRRFNFVPWVKIHLISALYGNGVGELYPSIHKAYDASMFKVSTSRLTQILQDAVQNHQPPMVGGRRIKLRYAHLGGHNPPVIVIHGNQTSALPKSYQRYLENIYRDVFKLEGTPLHVEFKQNANPYEGKKNPKIKNKAKVMRERKRIAEFKKRDKKR</sequence>
<keyword evidence="4 10" id="KW-0677">Repeat</keyword>
<dbReference type="CDD" id="cd01895">
    <property type="entry name" value="EngA2"/>
    <property type="match status" value="1"/>
</dbReference>
<dbReference type="FunFam" id="3.40.50.300:FF:000057">
    <property type="entry name" value="GTPase Der"/>
    <property type="match status" value="1"/>
</dbReference>